<reference evidence="1 2" key="1">
    <citation type="submission" date="2019-08" db="EMBL/GenBank/DDBJ databases">
        <authorList>
            <person name="Peeters C."/>
        </authorList>
    </citation>
    <scope>NUCLEOTIDE SEQUENCE [LARGE SCALE GENOMIC DNA]</scope>
    <source>
        <strain evidence="1 2">LMG 31010</strain>
    </source>
</reference>
<protein>
    <submittedName>
        <fullName evidence="1">Uncharacterized protein</fullName>
    </submittedName>
</protein>
<evidence type="ECO:0000313" key="1">
    <source>
        <dbReference type="EMBL" id="VVE53327.1"/>
    </source>
</evidence>
<dbReference type="EMBL" id="CABPSA010000011">
    <property type="protein sequence ID" value="VVE53327.1"/>
    <property type="molecule type" value="Genomic_DNA"/>
</dbReference>
<dbReference type="OrthoDB" id="8943468at2"/>
<sequence length="71" mass="8044">MTTNAKLTITYEDLGDGIVRTSLTIHSPSRLQPREARIEQASRAWKAVLREYGVKYEADAFEIVPSEAVRH</sequence>
<organism evidence="1 2">
    <name type="scientific">Pandoraea commovens</name>
    <dbReference type="NCBI Taxonomy" id="2508289"/>
    <lineage>
        <taxon>Bacteria</taxon>
        <taxon>Pseudomonadati</taxon>
        <taxon>Pseudomonadota</taxon>
        <taxon>Betaproteobacteria</taxon>
        <taxon>Burkholderiales</taxon>
        <taxon>Burkholderiaceae</taxon>
        <taxon>Pandoraea</taxon>
    </lineage>
</organism>
<dbReference type="Proteomes" id="UP000343335">
    <property type="component" value="Unassembled WGS sequence"/>
</dbReference>
<name>A0A5E4YY61_9BURK</name>
<dbReference type="RefSeq" id="WP_150666450.1">
    <property type="nucleotide sequence ID" value="NZ_CABPSA010000011.1"/>
</dbReference>
<dbReference type="AlphaFoldDB" id="A0A5E4YY61"/>
<evidence type="ECO:0000313" key="2">
    <source>
        <dbReference type="Proteomes" id="UP000343335"/>
    </source>
</evidence>
<gene>
    <name evidence="1" type="ORF">PCO31010_04845</name>
</gene>
<accession>A0A5E4YY61</accession>
<proteinExistence type="predicted"/>